<dbReference type="WBParaSite" id="ALUE_0002093001-mRNA-1">
    <property type="protein sequence ID" value="ALUE_0002093001-mRNA-1"/>
    <property type="gene ID" value="ALUE_0002093001"/>
</dbReference>
<dbReference type="AlphaFoldDB" id="A0A0M3IQA2"/>
<sequence length="96" mass="11302">MKEKSGQKADRPEKNLKLKDEEMEATIEGANVNLLKSNHKLTAKLQHRNEALGIETKDEVYHYRDTKENYSKQDRNIRELEFRFKGNKKDFGSYAN</sequence>
<evidence type="ECO:0000313" key="1">
    <source>
        <dbReference type="Proteomes" id="UP000036681"/>
    </source>
</evidence>
<dbReference type="Proteomes" id="UP000036681">
    <property type="component" value="Unplaced"/>
</dbReference>
<name>A0A0M3IQA2_ASCLU</name>
<accession>A0A0M3IQA2</accession>
<keyword evidence="1" id="KW-1185">Reference proteome</keyword>
<evidence type="ECO:0000313" key="2">
    <source>
        <dbReference type="WBParaSite" id="ALUE_0002093001-mRNA-1"/>
    </source>
</evidence>
<protein>
    <submittedName>
        <fullName evidence="2">Ezrin/radixin/moesin C-terminal domain-containing protein</fullName>
    </submittedName>
</protein>
<organism evidence="1 2">
    <name type="scientific">Ascaris lumbricoides</name>
    <name type="common">Giant roundworm</name>
    <dbReference type="NCBI Taxonomy" id="6252"/>
    <lineage>
        <taxon>Eukaryota</taxon>
        <taxon>Metazoa</taxon>
        <taxon>Ecdysozoa</taxon>
        <taxon>Nematoda</taxon>
        <taxon>Chromadorea</taxon>
        <taxon>Rhabditida</taxon>
        <taxon>Spirurina</taxon>
        <taxon>Ascaridomorpha</taxon>
        <taxon>Ascaridoidea</taxon>
        <taxon>Ascarididae</taxon>
        <taxon>Ascaris</taxon>
    </lineage>
</organism>
<proteinExistence type="predicted"/>
<reference evidence="2" key="1">
    <citation type="submission" date="2017-02" db="UniProtKB">
        <authorList>
            <consortium name="WormBaseParasite"/>
        </authorList>
    </citation>
    <scope>IDENTIFICATION</scope>
</reference>